<dbReference type="NCBIfam" id="TIGR02727">
    <property type="entry name" value="MTHFS_bact"/>
    <property type="match status" value="1"/>
</dbReference>
<evidence type="ECO:0000256" key="2">
    <source>
        <dbReference type="ARBA" id="ARBA00022741"/>
    </source>
</evidence>
<dbReference type="Pfam" id="PF01812">
    <property type="entry name" value="5-FTHF_cyc-lig"/>
    <property type="match status" value="1"/>
</dbReference>
<keyword evidence="2" id="KW-0547">Nucleotide-binding</keyword>
<dbReference type="InterPro" id="IPR002698">
    <property type="entry name" value="FTHF_cligase"/>
</dbReference>
<dbReference type="PANTHER" id="PTHR23407">
    <property type="entry name" value="ATPASE INHIBITOR/5-FORMYLTETRAHYDROFOLATE CYCLO-LIGASE"/>
    <property type="match status" value="1"/>
</dbReference>
<dbReference type="PANTHER" id="PTHR23407:SF1">
    <property type="entry name" value="5-FORMYLTETRAHYDROFOLATE CYCLO-LIGASE"/>
    <property type="match status" value="1"/>
</dbReference>
<dbReference type="AlphaFoldDB" id="A0A5E8CI50"/>
<dbReference type="GO" id="GO:0035999">
    <property type="term" value="P:tetrahydrofolate interconversion"/>
    <property type="evidence" value="ECO:0007669"/>
    <property type="project" value="TreeGrafter"/>
</dbReference>
<reference evidence="4" key="1">
    <citation type="submission" date="2019-09" db="EMBL/GenBank/DDBJ databases">
        <authorList>
            <person name="Needham M D."/>
        </authorList>
    </citation>
    <scope>NUCLEOTIDE SEQUENCE</scope>
</reference>
<dbReference type="GO" id="GO:0005524">
    <property type="term" value="F:ATP binding"/>
    <property type="evidence" value="ECO:0007669"/>
    <property type="project" value="UniProtKB-KW"/>
</dbReference>
<gene>
    <name evidence="4" type="ORF">CPAV1605_29</name>
</gene>
<protein>
    <submittedName>
        <fullName evidence="4">5-formyltetrahydrofolate cyclo-ligase family</fullName>
    </submittedName>
</protein>
<dbReference type="Gene3D" id="3.40.50.10420">
    <property type="entry name" value="NagB/RpiA/CoA transferase-like"/>
    <property type="match status" value="1"/>
</dbReference>
<accession>A0A5E8CI50</accession>
<keyword evidence="4" id="KW-0436">Ligase</keyword>
<dbReference type="EMBL" id="CABVLZ010000001">
    <property type="protein sequence ID" value="VVU94309.1"/>
    <property type="molecule type" value="Genomic_DNA"/>
</dbReference>
<dbReference type="GO" id="GO:0009396">
    <property type="term" value="P:folic acid-containing compound biosynthetic process"/>
    <property type="evidence" value="ECO:0007669"/>
    <property type="project" value="TreeGrafter"/>
</dbReference>
<evidence type="ECO:0000256" key="1">
    <source>
        <dbReference type="ARBA" id="ARBA00010638"/>
    </source>
</evidence>
<comment type="similarity">
    <text evidence="1">Belongs to the 5-formyltetrahydrofolate cyclo-ligase family.</text>
</comment>
<dbReference type="GO" id="GO:0030272">
    <property type="term" value="F:5-formyltetrahydrofolate cyclo-ligase activity"/>
    <property type="evidence" value="ECO:0007669"/>
    <property type="project" value="TreeGrafter"/>
</dbReference>
<proteinExistence type="inferred from homology"/>
<dbReference type="InterPro" id="IPR037171">
    <property type="entry name" value="NagB/RpiA_transferase-like"/>
</dbReference>
<sequence>MNFKYDIVSNERDGFYNLITDKNNPIKVNIENQILCSDVKLDLQKDYYINDKIVELKITKKEIRSNMIKRRNKHPTKYFEEENNKIFNNLSKYFEEENNKISTFFKKKKDLLFSIYLSKNLIFHIYLSKDKEVNTFKIIDHLRKLKHTVLIPKIADQYKLTNYLFTDDLKLKKNKLGILEPINTNQYKIQHIDYFIIPLLAFDNRGNRIGYGGGFYDNLVKEYPTAIRIGLSFEEAYPDTWLSNKQDMKLNYCITPNKVYNFGKIDI</sequence>
<dbReference type="SUPFAM" id="SSF100950">
    <property type="entry name" value="NagB/RpiA/CoA transferase-like"/>
    <property type="match status" value="1"/>
</dbReference>
<keyword evidence="3" id="KW-0067">ATP-binding</keyword>
<dbReference type="InterPro" id="IPR024185">
    <property type="entry name" value="FTHF_cligase-like_sf"/>
</dbReference>
<evidence type="ECO:0000313" key="4">
    <source>
        <dbReference type="EMBL" id="VVU94309.1"/>
    </source>
</evidence>
<organism evidence="4">
    <name type="scientific">seawater metagenome</name>
    <dbReference type="NCBI Taxonomy" id="1561972"/>
    <lineage>
        <taxon>unclassified sequences</taxon>
        <taxon>metagenomes</taxon>
        <taxon>ecological metagenomes</taxon>
    </lineage>
</organism>
<name>A0A5E8CI50_9ZZZZ</name>
<evidence type="ECO:0000256" key="3">
    <source>
        <dbReference type="ARBA" id="ARBA00022840"/>
    </source>
</evidence>